<dbReference type="Gene3D" id="3.40.50.2300">
    <property type="match status" value="1"/>
</dbReference>
<dbReference type="InterPro" id="IPR050625">
    <property type="entry name" value="ParA/MinD_ATPase"/>
</dbReference>
<dbReference type="InterPro" id="IPR025669">
    <property type="entry name" value="AAA_dom"/>
</dbReference>
<keyword evidence="5" id="KW-1185">Reference proteome</keyword>
<evidence type="ECO:0000256" key="1">
    <source>
        <dbReference type="PROSITE-ProRule" id="PRU00169"/>
    </source>
</evidence>
<dbReference type="PANTHER" id="PTHR43384:SF13">
    <property type="entry name" value="SLR0110 PROTEIN"/>
    <property type="match status" value="1"/>
</dbReference>
<feature type="modified residue" description="4-aspartylphosphate" evidence="1">
    <location>
        <position position="55"/>
    </location>
</feature>
<keyword evidence="1" id="KW-0597">Phosphoprotein</keyword>
<dbReference type="RefSeq" id="WP_102635528.1">
    <property type="nucleotide sequence ID" value="NZ_CADIJZ010000031.1"/>
</dbReference>
<accession>A0A2N7W877</accession>
<dbReference type="Proteomes" id="UP000235659">
    <property type="component" value="Unassembled WGS sequence"/>
</dbReference>
<dbReference type="Proteomes" id="UP000494205">
    <property type="component" value="Unassembled WGS sequence"/>
</dbReference>
<gene>
    <name evidence="4" type="ORF">C0Z16_28900</name>
    <name evidence="3" type="ORF">LMG27174_06121</name>
</gene>
<dbReference type="AlphaFoldDB" id="A0A2N7W877"/>
<dbReference type="PROSITE" id="PS50110">
    <property type="entry name" value="RESPONSE_REGULATORY"/>
    <property type="match status" value="1"/>
</dbReference>
<dbReference type="GO" id="GO:0000160">
    <property type="term" value="P:phosphorelay signal transduction system"/>
    <property type="evidence" value="ECO:0007669"/>
    <property type="project" value="InterPro"/>
</dbReference>
<dbReference type="GO" id="GO:0005524">
    <property type="term" value="F:ATP binding"/>
    <property type="evidence" value="ECO:0007669"/>
    <property type="project" value="TreeGrafter"/>
</dbReference>
<dbReference type="GO" id="GO:0005829">
    <property type="term" value="C:cytosol"/>
    <property type="evidence" value="ECO:0007669"/>
    <property type="project" value="TreeGrafter"/>
</dbReference>
<sequence length="403" mass="43614">MINILINSEHTGRMSEIVRLVTDCGNCTTTRMQGAPSTLLERGDSLDAFDVLIIDASSPERAELDSVNVLVHRYPRLTCLLLLPQTSPDTLIAAMRAGIRDVLSWPLDARALGDAVQRAIAPHAGDARHETHMVSFISCKGGAGTSLIAANVGHAIATLHGKRVLLVDLNQMFADAAFLVSDQEPPSSLPQMCAQIDRMDGAFLDASLTHVTPGFHVLAGAGDPLKALQIHEEQLEWILGVAAPRYDVVLFDLGQSINALTIVALDRSAEIHMVLQASMPYVRAARRLQEILVSLAYSPDRLRLLLNRHRRHDERAASALEQVLGRRPSHLIADDPQAASDAVNLGEPVLKTARNSALARGVQALAQSIVNQSTGVVPQKKRNEPLLARLFGRSATQRQSTAS</sequence>
<name>A0A2N7W877_9BURK</name>
<evidence type="ECO:0000313" key="5">
    <source>
        <dbReference type="Proteomes" id="UP000235659"/>
    </source>
</evidence>
<organism evidence="3 6">
    <name type="scientific">Paraburkholderia rhynchosiae</name>
    <dbReference type="NCBI Taxonomy" id="487049"/>
    <lineage>
        <taxon>Bacteria</taxon>
        <taxon>Pseudomonadati</taxon>
        <taxon>Pseudomonadota</taxon>
        <taxon>Betaproteobacteria</taxon>
        <taxon>Burkholderiales</taxon>
        <taxon>Burkholderiaceae</taxon>
        <taxon>Paraburkholderia</taxon>
    </lineage>
</organism>
<evidence type="ECO:0000313" key="6">
    <source>
        <dbReference type="Proteomes" id="UP000494205"/>
    </source>
</evidence>
<evidence type="ECO:0000313" key="4">
    <source>
        <dbReference type="EMBL" id="PMS25602.1"/>
    </source>
</evidence>
<dbReference type="EMBL" id="PNXY01000028">
    <property type="protein sequence ID" value="PMS25602.1"/>
    <property type="molecule type" value="Genomic_DNA"/>
</dbReference>
<dbReference type="GO" id="GO:0009898">
    <property type="term" value="C:cytoplasmic side of plasma membrane"/>
    <property type="evidence" value="ECO:0007669"/>
    <property type="project" value="TreeGrafter"/>
</dbReference>
<dbReference type="Gene3D" id="3.40.50.300">
    <property type="entry name" value="P-loop containing nucleotide triphosphate hydrolases"/>
    <property type="match status" value="1"/>
</dbReference>
<dbReference type="InterPro" id="IPR001789">
    <property type="entry name" value="Sig_transdc_resp-reg_receiver"/>
</dbReference>
<protein>
    <submittedName>
        <fullName evidence="4">Pilus assembly protein</fullName>
    </submittedName>
</protein>
<dbReference type="PANTHER" id="PTHR43384">
    <property type="entry name" value="SEPTUM SITE-DETERMINING PROTEIN MIND HOMOLOG, CHLOROPLASTIC-RELATED"/>
    <property type="match status" value="1"/>
</dbReference>
<evidence type="ECO:0000259" key="2">
    <source>
        <dbReference type="PROSITE" id="PS50110"/>
    </source>
</evidence>
<reference evidence="4 5" key="1">
    <citation type="submission" date="2018-01" db="EMBL/GenBank/DDBJ databases">
        <title>Whole genome analyses suggest that Burkholderia sensu lato contains two further novel genera in the rhizoxinica-symbiotica group Mycetohabitans gen. nov., and Trinickia gen. nov.: implications for the evolution of diazotrophy and nodulation in the Burkholderiaceae.</title>
        <authorList>
            <person name="Estrada-de los Santos P."/>
            <person name="Palmer M."/>
            <person name="Chavez-Ramirez B."/>
            <person name="Beukes C."/>
            <person name="Steenkamp E.T."/>
            <person name="Hirsch A.M."/>
            <person name="Manyaka P."/>
            <person name="Maluk M."/>
            <person name="Lafos M."/>
            <person name="Crook M."/>
            <person name="Gross E."/>
            <person name="Simon M.F."/>
            <person name="Bueno dos Reis Junior F."/>
            <person name="Poole P.S."/>
            <person name="Venter S.N."/>
            <person name="James E.K."/>
        </authorList>
    </citation>
    <scope>NUCLEOTIDE SEQUENCE [LARGE SCALE GENOMIC DNA]</scope>
    <source>
        <strain evidence="4 5">WSM 3937</strain>
    </source>
</reference>
<dbReference type="SUPFAM" id="SSF52540">
    <property type="entry name" value="P-loop containing nucleoside triphosphate hydrolases"/>
    <property type="match status" value="1"/>
</dbReference>
<dbReference type="OrthoDB" id="9768734at2"/>
<dbReference type="Pfam" id="PF13614">
    <property type="entry name" value="AAA_31"/>
    <property type="match status" value="1"/>
</dbReference>
<dbReference type="InterPro" id="IPR011006">
    <property type="entry name" value="CheY-like_superfamily"/>
</dbReference>
<dbReference type="EMBL" id="CADIJZ010000031">
    <property type="protein sequence ID" value="CAB3734505.1"/>
    <property type="molecule type" value="Genomic_DNA"/>
</dbReference>
<feature type="domain" description="Response regulatory" evidence="2">
    <location>
        <begin position="3"/>
        <end position="120"/>
    </location>
</feature>
<proteinExistence type="predicted"/>
<dbReference type="GO" id="GO:0016887">
    <property type="term" value="F:ATP hydrolysis activity"/>
    <property type="evidence" value="ECO:0007669"/>
    <property type="project" value="TreeGrafter"/>
</dbReference>
<reference evidence="3 6" key="2">
    <citation type="submission" date="2020-04" db="EMBL/GenBank/DDBJ databases">
        <authorList>
            <person name="De Canck E."/>
        </authorList>
    </citation>
    <scope>NUCLEOTIDE SEQUENCE [LARGE SCALE GENOMIC DNA]</scope>
    <source>
        <strain evidence="3 6">LMG 27174</strain>
    </source>
</reference>
<dbReference type="SUPFAM" id="SSF52172">
    <property type="entry name" value="CheY-like"/>
    <property type="match status" value="1"/>
</dbReference>
<dbReference type="InterPro" id="IPR027417">
    <property type="entry name" value="P-loop_NTPase"/>
</dbReference>
<dbReference type="GO" id="GO:0051782">
    <property type="term" value="P:negative regulation of cell division"/>
    <property type="evidence" value="ECO:0007669"/>
    <property type="project" value="TreeGrafter"/>
</dbReference>
<evidence type="ECO:0000313" key="3">
    <source>
        <dbReference type="EMBL" id="CAB3734505.1"/>
    </source>
</evidence>